<dbReference type="InterPro" id="IPR011250">
    <property type="entry name" value="OMP/PagP_B-barrel"/>
</dbReference>
<reference evidence="1 2" key="1">
    <citation type="submission" date="2016-01" db="EMBL/GenBank/DDBJ databases">
        <title>Genome sequencing of Roseivirga spongicola UST030701-084.</title>
        <authorList>
            <person name="Selvaratnam C."/>
            <person name="Thevarajoo S."/>
            <person name="Goh K.M."/>
            <person name="Ee R."/>
            <person name="Chan K.-G."/>
            <person name="Chong C.S."/>
        </authorList>
    </citation>
    <scope>NUCLEOTIDE SEQUENCE [LARGE SCALE GENOMIC DNA]</scope>
    <source>
        <strain evidence="1 2">UST030701-084</strain>
    </source>
</reference>
<accession>A0A150WZM5</accession>
<dbReference type="EMBL" id="LRPC01000031">
    <property type="protein sequence ID" value="KYG71935.1"/>
    <property type="molecule type" value="Genomic_DNA"/>
</dbReference>
<protein>
    <recommendedName>
        <fullName evidence="3">Outer membrane protein beta-barrel domain-containing protein</fullName>
    </recommendedName>
</protein>
<dbReference type="AlphaFoldDB" id="A0A150WZM5"/>
<evidence type="ECO:0000313" key="1">
    <source>
        <dbReference type="EMBL" id="KYG71935.1"/>
    </source>
</evidence>
<dbReference type="STRING" id="333140.AWW68_17930"/>
<dbReference type="Proteomes" id="UP000075606">
    <property type="component" value="Unassembled WGS sequence"/>
</dbReference>
<sequence length="189" mass="21174">MKNILIIIFTFCALLSYGQNDTKPIDRNGFVIGFGIGGGVISISDSDQAVPFDDAQAGGSFPNLKVGWMVNDRLAILATYAGMGYELEDKDRSFDALMPSVQYWVKDRWWINAGAGLAMDFPAFYEDSIEEEDWNFGGAVAFSTGYELVQKKSFVLDLQTQLQMGWARLDNDIDREVVVLSFEVGFNWF</sequence>
<name>A0A150WZM5_9BACT</name>
<keyword evidence="2" id="KW-1185">Reference proteome</keyword>
<dbReference type="SUPFAM" id="SSF56925">
    <property type="entry name" value="OMPA-like"/>
    <property type="match status" value="1"/>
</dbReference>
<comment type="caution">
    <text evidence="1">The sequence shown here is derived from an EMBL/GenBank/DDBJ whole genome shotgun (WGS) entry which is preliminary data.</text>
</comment>
<dbReference type="OrthoDB" id="1175123at2"/>
<gene>
    <name evidence="1" type="ORF">AWW68_17930</name>
</gene>
<dbReference type="RefSeq" id="WP_068225057.1">
    <property type="nucleotide sequence ID" value="NZ_CP139724.1"/>
</dbReference>
<proteinExistence type="predicted"/>
<organism evidence="1 2">
    <name type="scientific">Roseivirga spongicola</name>
    <dbReference type="NCBI Taxonomy" id="333140"/>
    <lineage>
        <taxon>Bacteria</taxon>
        <taxon>Pseudomonadati</taxon>
        <taxon>Bacteroidota</taxon>
        <taxon>Cytophagia</taxon>
        <taxon>Cytophagales</taxon>
        <taxon>Roseivirgaceae</taxon>
        <taxon>Roseivirga</taxon>
    </lineage>
</organism>
<evidence type="ECO:0008006" key="3">
    <source>
        <dbReference type="Google" id="ProtNLM"/>
    </source>
</evidence>
<evidence type="ECO:0000313" key="2">
    <source>
        <dbReference type="Proteomes" id="UP000075606"/>
    </source>
</evidence>